<feature type="signal peptide" evidence="1">
    <location>
        <begin position="1"/>
        <end position="17"/>
    </location>
</feature>
<dbReference type="WBParaSite" id="HCON_00160740-00001">
    <property type="protein sequence ID" value="HCON_00160740-00001"/>
    <property type="gene ID" value="HCON_00160740"/>
</dbReference>
<name>A0A7I4YZX9_HAECO</name>
<dbReference type="AlphaFoldDB" id="A0A7I4YZX9"/>
<keyword evidence="2" id="KW-1185">Reference proteome</keyword>
<reference evidence="3" key="1">
    <citation type="submission" date="2020-12" db="UniProtKB">
        <authorList>
            <consortium name="WormBaseParasite"/>
        </authorList>
    </citation>
    <scope>IDENTIFICATION</scope>
    <source>
        <strain evidence="3">MHco3</strain>
    </source>
</reference>
<accession>A0A7I4YZX9</accession>
<evidence type="ECO:0000313" key="3">
    <source>
        <dbReference type="WBParaSite" id="HCON_00160740-00001"/>
    </source>
</evidence>
<organism evidence="2 3">
    <name type="scientific">Haemonchus contortus</name>
    <name type="common">Barber pole worm</name>
    <dbReference type="NCBI Taxonomy" id="6289"/>
    <lineage>
        <taxon>Eukaryota</taxon>
        <taxon>Metazoa</taxon>
        <taxon>Ecdysozoa</taxon>
        <taxon>Nematoda</taxon>
        <taxon>Chromadorea</taxon>
        <taxon>Rhabditida</taxon>
        <taxon>Rhabditina</taxon>
        <taxon>Rhabditomorpha</taxon>
        <taxon>Strongyloidea</taxon>
        <taxon>Trichostrongylidae</taxon>
        <taxon>Haemonchus</taxon>
    </lineage>
</organism>
<keyword evidence="1" id="KW-0732">Signal</keyword>
<evidence type="ECO:0000313" key="2">
    <source>
        <dbReference type="Proteomes" id="UP000025227"/>
    </source>
</evidence>
<dbReference type="Proteomes" id="UP000025227">
    <property type="component" value="Unplaced"/>
</dbReference>
<feature type="chain" id="PRO_5029875144" evidence="1">
    <location>
        <begin position="18"/>
        <end position="136"/>
    </location>
</feature>
<evidence type="ECO:0000256" key="1">
    <source>
        <dbReference type="SAM" id="SignalP"/>
    </source>
</evidence>
<protein>
    <submittedName>
        <fullName evidence="3">SCP domain-containing protein</fullName>
    </submittedName>
</protein>
<sequence length="136" mass="15443">MFFILTALALSISTIASQESPFPKSLLEELRSFSGKYFGNNWSEELSERALQWMTTNATKMAKLSYKGRRCFPKPRGDMPREFYKVSSKFATPFENQKKKVAGLGKDVSYGCNGLLDRKNTEKDCFIVGCLFSSKH</sequence>
<proteinExistence type="predicted"/>